<evidence type="ECO:0000313" key="2">
    <source>
        <dbReference type="EMBL" id="MBA1159348.1"/>
    </source>
</evidence>
<reference evidence="2 3" key="1">
    <citation type="submission" date="2020-07" db="EMBL/GenBank/DDBJ databases">
        <title>Draft genome and description of Microvirga mediterraneensis Marseille-Q2068 sp. nov.</title>
        <authorList>
            <person name="Boxberger M."/>
        </authorList>
    </citation>
    <scope>NUCLEOTIDE SEQUENCE [LARGE SCALE GENOMIC DNA]</scope>
    <source>
        <strain evidence="2 3">Marseille-Q2068</strain>
    </source>
</reference>
<accession>A0A838BVH1</accession>
<dbReference type="EMBL" id="JACDXJ010000004">
    <property type="protein sequence ID" value="MBA1159348.1"/>
    <property type="molecule type" value="Genomic_DNA"/>
</dbReference>
<comment type="caution">
    <text evidence="2">The sequence shown here is derived from an EMBL/GenBank/DDBJ whole genome shotgun (WGS) entry which is preliminary data.</text>
</comment>
<evidence type="ECO:0000313" key="3">
    <source>
        <dbReference type="Proteomes" id="UP000572984"/>
    </source>
</evidence>
<name>A0A838BVH1_9HYPH</name>
<gene>
    <name evidence="2" type="ORF">H0S73_25050</name>
</gene>
<sequence>MARQAGYSVTIKLFVPVDQKDINDTIAKAKAVQAAEHGDISRIVEIAEVEKFDQLFTSRNTGTGRAGSETDEEAKVSPLFGRGGRGRAPARFEEVTLN</sequence>
<organism evidence="2 3">
    <name type="scientific">Microvirga mediterraneensis</name>
    <dbReference type="NCBI Taxonomy" id="2754695"/>
    <lineage>
        <taxon>Bacteria</taxon>
        <taxon>Pseudomonadati</taxon>
        <taxon>Pseudomonadota</taxon>
        <taxon>Alphaproteobacteria</taxon>
        <taxon>Hyphomicrobiales</taxon>
        <taxon>Methylobacteriaceae</taxon>
        <taxon>Microvirga</taxon>
    </lineage>
</organism>
<dbReference type="AlphaFoldDB" id="A0A838BVH1"/>
<dbReference type="RefSeq" id="WP_181054937.1">
    <property type="nucleotide sequence ID" value="NZ_JACDXJ010000004.1"/>
</dbReference>
<proteinExistence type="predicted"/>
<protein>
    <submittedName>
        <fullName evidence="2">Uncharacterized protein</fullName>
    </submittedName>
</protein>
<dbReference type="Proteomes" id="UP000572984">
    <property type="component" value="Unassembled WGS sequence"/>
</dbReference>
<keyword evidence="3" id="KW-1185">Reference proteome</keyword>
<evidence type="ECO:0000256" key="1">
    <source>
        <dbReference type="SAM" id="MobiDB-lite"/>
    </source>
</evidence>
<feature type="region of interest" description="Disordered" evidence="1">
    <location>
        <begin position="58"/>
        <end position="98"/>
    </location>
</feature>